<evidence type="ECO:0000313" key="4">
    <source>
        <dbReference type="EMBL" id="KJE94143.1"/>
    </source>
</evidence>
<dbReference type="InterPro" id="IPR036380">
    <property type="entry name" value="Isochorismatase-like_sf"/>
</dbReference>
<dbReference type="InParanoid" id="A0A0D2WS22"/>
<dbReference type="InterPro" id="IPR000868">
    <property type="entry name" value="Isochorismatase-like_dom"/>
</dbReference>
<dbReference type="Proteomes" id="UP000008743">
    <property type="component" value="Unassembled WGS sequence"/>
</dbReference>
<dbReference type="PANTHER" id="PTHR43540">
    <property type="entry name" value="PEROXYUREIDOACRYLATE/UREIDOACRYLATE AMIDOHYDROLASE-RELATED"/>
    <property type="match status" value="1"/>
</dbReference>
<dbReference type="GO" id="GO:0016787">
    <property type="term" value="F:hydrolase activity"/>
    <property type="evidence" value="ECO:0007669"/>
    <property type="project" value="UniProtKB-KW"/>
</dbReference>
<evidence type="ECO:0000256" key="1">
    <source>
        <dbReference type="ARBA" id="ARBA00006336"/>
    </source>
</evidence>
<dbReference type="PANTHER" id="PTHR43540:SF1">
    <property type="entry name" value="ISOCHORISMATASE HYDROLASE"/>
    <property type="match status" value="1"/>
</dbReference>
<dbReference type="CDD" id="cd01014">
    <property type="entry name" value="nicotinamidase_related"/>
    <property type="match status" value="1"/>
</dbReference>
<dbReference type="AlphaFoldDB" id="A0A0D2WS22"/>
<evidence type="ECO:0000313" key="5">
    <source>
        <dbReference type="Proteomes" id="UP000008743"/>
    </source>
</evidence>
<protein>
    <recommendedName>
        <fullName evidence="3">Isochorismatase-like domain-containing protein</fullName>
    </recommendedName>
</protein>
<dbReference type="EMBL" id="KE346366">
    <property type="protein sequence ID" value="KJE94143.1"/>
    <property type="molecule type" value="Genomic_DNA"/>
</dbReference>
<dbReference type="OrthoDB" id="167809at2759"/>
<organism evidence="4 5">
    <name type="scientific">Capsaspora owczarzaki (strain ATCC 30864)</name>
    <dbReference type="NCBI Taxonomy" id="595528"/>
    <lineage>
        <taxon>Eukaryota</taxon>
        <taxon>Filasterea</taxon>
        <taxon>Capsaspora</taxon>
    </lineage>
</organism>
<dbReference type="SUPFAM" id="SSF52499">
    <property type="entry name" value="Isochorismatase-like hydrolases"/>
    <property type="match status" value="1"/>
</dbReference>
<dbReference type="OMA" id="IIHIFHS"/>
<dbReference type="PhylomeDB" id="A0A0D2WS22"/>
<keyword evidence="5" id="KW-1185">Reference proteome</keyword>
<evidence type="ECO:0000259" key="3">
    <source>
        <dbReference type="Pfam" id="PF00857"/>
    </source>
</evidence>
<name>A0A0D2WS22_CAPO3</name>
<comment type="similarity">
    <text evidence="1">Belongs to the isochorismatase family.</text>
</comment>
<accession>A0A0D2WS22</accession>
<sequence>MSQPSTSPERVLGRLPGLVLVDVQLGLTDPANEAHWGGNRNNRNAEQVIGRLLQLWRARNLPVFHVKHDSIEAQSPLRPDQPGNAFHPVAVPLPNEPVFPKSVNSGFIGTDLQARLEQRGVTSVVIVGITTDHCVSTTTRMAGNLGFVCFLVEDAVATFDKTGYNGVKYPAQLIHDTALASLHDEFATVLQSQTLEQKLAAIFA</sequence>
<keyword evidence="2" id="KW-0378">Hydrolase</keyword>
<feature type="domain" description="Isochorismatase-like" evidence="3">
    <location>
        <begin position="18"/>
        <end position="193"/>
    </location>
</feature>
<dbReference type="eggNOG" id="ENOG502S2NA">
    <property type="taxonomic scope" value="Eukaryota"/>
</dbReference>
<dbReference type="Pfam" id="PF00857">
    <property type="entry name" value="Isochorismatase"/>
    <property type="match status" value="1"/>
</dbReference>
<dbReference type="Gene3D" id="3.40.50.850">
    <property type="entry name" value="Isochorismatase-like"/>
    <property type="match status" value="1"/>
</dbReference>
<reference evidence="5" key="1">
    <citation type="submission" date="2011-02" db="EMBL/GenBank/DDBJ databases">
        <title>The Genome Sequence of Capsaspora owczarzaki ATCC 30864.</title>
        <authorList>
            <person name="Russ C."/>
            <person name="Cuomo C."/>
            <person name="Burger G."/>
            <person name="Gray M.W."/>
            <person name="Holland P.W.H."/>
            <person name="King N."/>
            <person name="Lang F.B.F."/>
            <person name="Roger A.J."/>
            <person name="Ruiz-Trillo I."/>
            <person name="Young S.K."/>
            <person name="Zeng Q."/>
            <person name="Gargeya S."/>
            <person name="Alvarado L."/>
            <person name="Berlin A."/>
            <person name="Chapman S.B."/>
            <person name="Chen Z."/>
            <person name="Freedman E."/>
            <person name="Gellesch M."/>
            <person name="Goldberg J."/>
            <person name="Griggs A."/>
            <person name="Gujja S."/>
            <person name="Heilman E."/>
            <person name="Heiman D."/>
            <person name="Howarth C."/>
            <person name="Mehta T."/>
            <person name="Neiman D."/>
            <person name="Pearson M."/>
            <person name="Roberts A."/>
            <person name="Saif S."/>
            <person name="Shea T."/>
            <person name="Shenoy N."/>
            <person name="Sisk P."/>
            <person name="Stolte C."/>
            <person name="Sykes S."/>
            <person name="White J."/>
            <person name="Yandava C."/>
            <person name="Haas B."/>
            <person name="Nusbaum C."/>
            <person name="Birren B."/>
        </authorList>
    </citation>
    <scope>NUCLEOTIDE SEQUENCE</scope>
    <source>
        <strain evidence="5">ATCC 30864</strain>
    </source>
</reference>
<proteinExistence type="inferred from homology"/>
<evidence type="ECO:0000256" key="2">
    <source>
        <dbReference type="ARBA" id="ARBA00022801"/>
    </source>
</evidence>
<dbReference type="RefSeq" id="XP_004347579.1">
    <property type="nucleotide sequence ID" value="XM_004347529.2"/>
</dbReference>
<gene>
    <name evidence="4" type="ORF">CAOG_004828</name>
</gene>
<dbReference type="STRING" id="595528.A0A0D2WS22"/>
<dbReference type="InterPro" id="IPR050272">
    <property type="entry name" value="Isochorismatase-like_hydrls"/>
</dbReference>